<evidence type="ECO:0000313" key="3">
    <source>
        <dbReference type="Proteomes" id="UP000005237"/>
    </source>
</evidence>
<dbReference type="CDD" id="cd00037">
    <property type="entry name" value="CLECT"/>
    <property type="match status" value="1"/>
</dbReference>
<dbReference type="InterPro" id="IPR016187">
    <property type="entry name" value="CTDL_fold"/>
</dbReference>
<accession>A0A8R1IBC7</accession>
<dbReference type="InterPro" id="IPR016186">
    <property type="entry name" value="C-type_lectin-like/link_sf"/>
</dbReference>
<proteinExistence type="predicted"/>
<dbReference type="PROSITE" id="PS50041">
    <property type="entry name" value="C_TYPE_LECTIN_2"/>
    <property type="match status" value="1"/>
</dbReference>
<dbReference type="Gene3D" id="3.10.100.10">
    <property type="entry name" value="Mannose-Binding Protein A, subunit A"/>
    <property type="match status" value="1"/>
</dbReference>
<name>A0A8R1IBC7_CAEJA</name>
<feature type="domain" description="C-type lectin" evidence="1">
    <location>
        <begin position="24"/>
        <end position="142"/>
    </location>
</feature>
<reference evidence="3" key="1">
    <citation type="submission" date="2010-08" db="EMBL/GenBank/DDBJ databases">
        <authorList>
            <consortium name="Caenorhabditis japonica Sequencing Consortium"/>
            <person name="Wilson R.K."/>
        </authorList>
    </citation>
    <scope>NUCLEOTIDE SEQUENCE [LARGE SCALE GENOMIC DNA]</scope>
    <source>
        <strain evidence="3">DF5081</strain>
    </source>
</reference>
<dbReference type="AlphaFoldDB" id="A0A8R1IBC7"/>
<sequence>MVLRTVQNQPYSLKEEVLKPIIPFSKPAYETSEKIPTALTQLAAEQQCNTLGAHLASFETASEANAVKKLVLEAPLFSSELLSFMTTSQESWIGLAKETNGAWTWTDSSSVEFTNLPDGTSAPESSCVYMNTTGHWQPKSCSSTTPSFICKQTSRIAS</sequence>
<dbReference type="InterPro" id="IPR001304">
    <property type="entry name" value="C-type_lectin-like"/>
</dbReference>
<evidence type="ECO:0000259" key="1">
    <source>
        <dbReference type="PROSITE" id="PS50041"/>
    </source>
</evidence>
<dbReference type="InterPro" id="IPR050111">
    <property type="entry name" value="C-type_lectin/snaclec_domain"/>
</dbReference>
<protein>
    <submittedName>
        <fullName evidence="2">C-type lectin domain-containing protein</fullName>
    </submittedName>
</protein>
<evidence type="ECO:0000313" key="2">
    <source>
        <dbReference type="EnsemblMetazoa" id="CJA28159.1"/>
    </source>
</evidence>
<dbReference type="Pfam" id="PF00059">
    <property type="entry name" value="Lectin_C"/>
    <property type="match status" value="1"/>
</dbReference>
<dbReference type="SUPFAM" id="SSF56436">
    <property type="entry name" value="C-type lectin-like"/>
    <property type="match status" value="1"/>
</dbReference>
<keyword evidence="3" id="KW-1185">Reference proteome</keyword>
<dbReference type="EnsemblMetazoa" id="CJA28159.1">
    <property type="protein sequence ID" value="CJA28159.1"/>
    <property type="gene ID" value="WBGene00183733"/>
</dbReference>
<dbReference type="Proteomes" id="UP000005237">
    <property type="component" value="Unassembled WGS sequence"/>
</dbReference>
<dbReference type="PANTHER" id="PTHR22803">
    <property type="entry name" value="MANNOSE, PHOSPHOLIPASE, LECTIN RECEPTOR RELATED"/>
    <property type="match status" value="1"/>
</dbReference>
<organism evidence="2 3">
    <name type="scientific">Caenorhabditis japonica</name>
    <dbReference type="NCBI Taxonomy" id="281687"/>
    <lineage>
        <taxon>Eukaryota</taxon>
        <taxon>Metazoa</taxon>
        <taxon>Ecdysozoa</taxon>
        <taxon>Nematoda</taxon>
        <taxon>Chromadorea</taxon>
        <taxon>Rhabditida</taxon>
        <taxon>Rhabditina</taxon>
        <taxon>Rhabditomorpha</taxon>
        <taxon>Rhabditoidea</taxon>
        <taxon>Rhabditidae</taxon>
        <taxon>Peloderinae</taxon>
        <taxon>Caenorhabditis</taxon>
    </lineage>
</organism>
<dbReference type="SMART" id="SM00034">
    <property type="entry name" value="CLECT"/>
    <property type="match status" value="1"/>
</dbReference>
<reference evidence="2" key="2">
    <citation type="submission" date="2022-06" db="UniProtKB">
        <authorList>
            <consortium name="EnsemblMetazoa"/>
        </authorList>
    </citation>
    <scope>IDENTIFICATION</scope>
    <source>
        <strain evidence="2">DF5081</strain>
    </source>
</reference>